<dbReference type="WBParaSite" id="BTMF_0000541401-mRNA-1">
    <property type="protein sequence ID" value="BTMF_0000541401-mRNA-1"/>
    <property type="gene ID" value="BTMF_0000541401"/>
</dbReference>
<evidence type="ECO:0000313" key="2">
    <source>
        <dbReference type="Proteomes" id="UP000280834"/>
    </source>
</evidence>
<protein>
    <submittedName>
        <fullName evidence="1 3">Uncharacterized protein</fullName>
    </submittedName>
</protein>
<keyword evidence="2" id="KW-1185">Reference proteome</keyword>
<reference evidence="1 2" key="2">
    <citation type="submission" date="2018-11" db="EMBL/GenBank/DDBJ databases">
        <authorList>
            <consortium name="Pathogen Informatics"/>
        </authorList>
    </citation>
    <scope>NUCLEOTIDE SEQUENCE [LARGE SCALE GENOMIC DNA]</scope>
</reference>
<dbReference type="AlphaFoldDB" id="A0A0R3QGB5"/>
<proteinExistence type="predicted"/>
<dbReference type="EMBL" id="UZAG01004730">
    <property type="protein sequence ID" value="VDO17174.1"/>
    <property type="molecule type" value="Genomic_DNA"/>
</dbReference>
<reference evidence="3" key="1">
    <citation type="submission" date="2017-02" db="UniProtKB">
        <authorList>
            <consortium name="WormBaseParasite"/>
        </authorList>
    </citation>
    <scope>IDENTIFICATION</scope>
</reference>
<accession>A0A0R3QGB5</accession>
<name>A0A0R3QGB5_9BILA</name>
<dbReference type="Proteomes" id="UP000280834">
    <property type="component" value="Unassembled WGS sequence"/>
</dbReference>
<evidence type="ECO:0000313" key="3">
    <source>
        <dbReference type="WBParaSite" id="BTMF_0000541401-mRNA-1"/>
    </source>
</evidence>
<sequence>MNRFRRVNYNAGSSIPILRSTISLTLLIVFGRSSFWNNLLQSTQSDSIRLTKKKKKETVSNI</sequence>
<evidence type="ECO:0000313" key="1">
    <source>
        <dbReference type="EMBL" id="VDO17174.1"/>
    </source>
</evidence>
<gene>
    <name evidence="1" type="ORF">BTMF_LOCUS4697</name>
</gene>
<organism evidence="3">
    <name type="scientific">Brugia timori</name>
    <dbReference type="NCBI Taxonomy" id="42155"/>
    <lineage>
        <taxon>Eukaryota</taxon>
        <taxon>Metazoa</taxon>
        <taxon>Ecdysozoa</taxon>
        <taxon>Nematoda</taxon>
        <taxon>Chromadorea</taxon>
        <taxon>Rhabditida</taxon>
        <taxon>Spirurina</taxon>
        <taxon>Spiruromorpha</taxon>
        <taxon>Filarioidea</taxon>
        <taxon>Onchocercidae</taxon>
        <taxon>Brugia</taxon>
    </lineage>
</organism>